<dbReference type="InterPro" id="IPR003084">
    <property type="entry name" value="HDAC_I/II"/>
</dbReference>
<dbReference type="PRINTS" id="PR01270">
    <property type="entry name" value="HDASUPER"/>
</dbReference>
<evidence type="ECO:0000256" key="11">
    <source>
        <dbReference type="PIRSR" id="PIRSR037913-2"/>
    </source>
</evidence>
<feature type="region of interest" description="Disordered" evidence="13">
    <location>
        <begin position="474"/>
        <end position="528"/>
    </location>
</feature>
<dbReference type="GO" id="GO:0046872">
    <property type="term" value="F:metal ion binding"/>
    <property type="evidence" value="ECO:0007669"/>
    <property type="project" value="UniProtKB-KW"/>
</dbReference>
<dbReference type="OrthoDB" id="1918432at2759"/>
<evidence type="ECO:0000256" key="12">
    <source>
        <dbReference type="PIRSR" id="PIRSR037913-3"/>
    </source>
</evidence>
<evidence type="ECO:0000256" key="10">
    <source>
        <dbReference type="PIRSR" id="PIRSR037913-1"/>
    </source>
</evidence>
<dbReference type="SUPFAM" id="SSF52768">
    <property type="entry name" value="Arginase/deacetylase"/>
    <property type="match status" value="1"/>
</dbReference>
<dbReference type="Proteomes" id="UP000288859">
    <property type="component" value="Unassembled WGS sequence"/>
</dbReference>
<keyword evidence="12" id="KW-0479">Metal-binding</keyword>
<evidence type="ECO:0000256" key="5">
    <source>
        <dbReference type="ARBA" id="ARBA00023015"/>
    </source>
</evidence>
<comment type="catalytic activity">
    <reaction evidence="9">
        <text>N(6)-acetyl-L-lysyl-[histone] + H2O = L-lysyl-[histone] + acetate</text>
        <dbReference type="Rhea" id="RHEA:58196"/>
        <dbReference type="Rhea" id="RHEA-COMP:9845"/>
        <dbReference type="Rhea" id="RHEA-COMP:11338"/>
        <dbReference type="ChEBI" id="CHEBI:15377"/>
        <dbReference type="ChEBI" id="CHEBI:29969"/>
        <dbReference type="ChEBI" id="CHEBI:30089"/>
        <dbReference type="ChEBI" id="CHEBI:61930"/>
        <dbReference type="EC" id="3.5.1.98"/>
    </reaction>
</comment>
<name>A0A438MQI4_EXOME</name>
<feature type="binding site" evidence="12">
    <location>
        <position position="215"/>
    </location>
    <ligand>
        <name>a divalent metal cation</name>
        <dbReference type="ChEBI" id="CHEBI:60240"/>
    </ligand>
</feature>
<dbReference type="InterPro" id="IPR037138">
    <property type="entry name" value="His_deacetylse_dom_sf"/>
</dbReference>
<proteinExistence type="inferred from homology"/>
<accession>A0A438MQI4</accession>
<feature type="binding site" evidence="11">
    <location>
        <position position="138"/>
    </location>
    <ligand>
        <name>substrate</name>
    </ligand>
</feature>
<feature type="compositionally biased region" description="Low complexity" evidence="13">
    <location>
        <begin position="493"/>
        <end position="502"/>
    </location>
</feature>
<dbReference type="PANTHER" id="PTHR10625">
    <property type="entry name" value="HISTONE DEACETYLASE HDAC1-RELATED"/>
    <property type="match status" value="1"/>
</dbReference>
<gene>
    <name evidence="15" type="ORF">B0A52_10263</name>
</gene>
<dbReference type="VEuPathDB" id="FungiDB:PV10_03512"/>
<comment type="similarity">
    <text evidence="8 9">Belongs to the histone deacetylase family. HD Type 1 subfamily.</text>
</comment>
<keyword evidence="6 9" id="KW-0804">Transcription</keyword>
<dbReference type="AlphaFoldDB" id="A0A438MQI4"/>
<feature type="compositionally biased region" description="Gly residues" evidence="13">
    <location>
        <begin position="503"/>
        <end position="528"/>
    </location>
</feature>
<dbReference type="InterPro" id="IPR023801">
    <property type="entry name" value="His_deacetylse_dom"/>
</dbReference>
<dbReference type="PRINTS" id="PR01271">
    <property type="entry name" value="HISDACETLASE"/>
</dbReference>
<dbReference type="PIRSF" id="PIRSF037913">
    <property type="entry name" value="His_deacetylse_1"/>
    <property type="match status" value="1"/>
</dbReference>
<dbReference type="GO" id="GO:0034967">
    <property type="term" value="C:Set3 complex"/>
    <property type="evidence" value="ECO:0007669"/>
    <property type="project" value="UniProtKB-ARBA"/>
</dbReference>
<feature type="binding site" evidence="11">
    <location>
        <position position="188"/>
    </location>
    <ligand>
        <name>substrate</name>
    </ligand>
</feature>
<feature type="domain" description="Histone deacetylase" evidence="14">
    <location>
        <begin position="58"/>
        <end position="362"/>
    </location>
</feature>
<keyword evidence="3 9" id="KW-0378">Hydrolase</keyword>
<evidence type="ECO:0000256" key="3">
    <source>
        <dbReference type="ARBA" id="ARBA00022801"/>
    </source>
</evidence>
<feature type="binding site" evidence="11">
    <location>
        <position position="348"/>
    </location>
    <ligand>
        <name>substrate</name>
    </ligand>
</feature>
<keyword evidence="4 9" id="KW-0156">Chromatin regulator</keyword>
<protein>
    <recommendedName>
        <fullName evidence="2 9">Histone deacetylase</fullName>
        <ecNumber evidence="2 9">3.5.1.98</ecNumber>
    </recommendedName>
</protein>
<evidence type="ECO:0000259" key="14">
    <source>
        <dbReference type="Pfam" id="PF00850"/>
    </source>
</evidence>
<comment type="caution">
    <text evidence="15">The sequence shown here is derived from an EMBL/GenBank/DDBJ whole genome shotgun (WGS) entry which is preliminary data.</text>
</comment>
<dbReference type="EMBL" id="NAJM01000075">
    <property type="protein sequence ID" value="RVX65899.1"/>
    <property type="molecule type" value="Genomic_DNA"/>
</dbReference>
<organism evidence="15 16">
    <name type="scientific">Exophiala mesophila</name>
    <name type="common">Black yeast-like fungus</name>
    <dbReference type="NCBI Taxonomy" id="212818"/>
    <lineage>
        <taxon>Eukaryota</taxon>
        <taxon>Fungi</taxon>
        <taxon>Dikarya</taxon>
        <taxon>Ascomycota</taxon>
        <taxon>Pezizomycotina</taxon>
        <taxon>Eurotiomycetes</taxon>
        <taxon>Chaetothyriomycetidae</taxon>
        <taxon>Chaetothyriales</taxon>
        <taxon>Herpotrichiellaceae</taxon>
        <taxon>Exophiala</taxon>
    </lineage>
</organism>
<comment type="subcellular location">
    <subcellularLocation>
        <location evidence="1 9">Nucleus</location>
    </subcellularLocation>
</comment>
<sequence>MAPSSIVQEYDSAKPSTFSLSAKVQREVENNGIARPKGYTVSWHYNPEVEGHHFGQTHPMKPWRLTLTKSLVLSYGMHTAMDSYLSRAATKDEIAEFHKDDYVDFLSIATPQNIYEMYPELATGPQGYSSAIYGVGDDCPIFDGLFRYCSLYAGASVDAARKLCNKQSDIAINWSGGLHHAKKAEASGFCYVNDIVLAILQLLRHHPRVLYIDIDVHHGDGVEQAFWSTDRVMCVSFHKYDREVFFPGTGPLESTGPLHPDNPGKNFTINVPLNDGIDDESYAYLFQNVVDPCIKIYQPTAVVLQCGADSLGHDRLGCFNLNIRGHGQCVSYVKGFGLPLLVVGGGGYTPRNVARAWAHETSICIGADSTLNPELPDHTPYRDAFRREGFTLFPNLSGWRKENMNTKADIERIIKHVRDQLSTIRTAPSVQMKYIPPDIQGWREEAEEELRAKRAEKEEKMEERDGAGGLFAKLSKRRELERNGGVPGGGGNANLAAPALGPTSGGGVAGGTGAIAGGPVGGVTSGSA</sequence>
<dbReference type="GO" id="GO:0070210">
    <property type="term" value="C:Rpd3L-Expanded complex"/>
    <property type="evidence" value="ECO:0007669"/>
    <property type="project" value="TreeGrafter"/>
</dbReference>
<dbReference type="PANTHER" id="PTHR10625:SF36">
    <property type="entry name" value="HISTONE DEACETYLASE 3"/>
    <property type="match status" value="1"/>
</dbReference>
<reference evidence="15 16" key="1">
    <citation type="submission" date="2017-03" db="EMBL/GenBank/DDBJ databases">
        <title>Genomes of endolithic fungi from Antarctica.</title>
        <authorList>
            <person name="Coleine C."/>
            <person name="Masonjones S."/>
            <person name="Stajich J.E."/>
        </authorList>
    </citation>
    <scope>NUCLEOTIDE SEQUENCE [LARGE SCALE GENOMIC DNA]</scope>
    <source>
        <strain evidence="15 16">CCFEE 6314</strain>
    </source>
</reference>
<dbReference type="GO" id="GO:0040029">
    <property type="term" value="P:epigenetic regulation of gene expression"/>
    <property type="evidence" value="ECO:0007669"/>
    <property type="project" value="TreeGrafter"/>
</dbReference>
<evidence type="ECO:0000256" key="1">
    <source>
        <dbReference type="ARBA" id="ARBA00004123"/>
    </source>
</evidence>
<evidence type="ECO:0000256" key="8">
    <source>
        <dbReference type="ARBA" id="ARBA00061569"/>
    </source>
</evidence>
<keyword evidence="7 9" id="KW-0539">Nucleus</keyword>
<evidence type="ECO:0000313" key="15">
    <source>
        <dbReference type="EMBL" id="RVX65899.1"/>
    </source>
</evidence>
<feature type="active site" description="Proton acceptor" evidence="10">
    <location>
        <position position="180"/>
    </location>
</feature>
<dbReference type="EC" id="3.5.1.98" evidence="2 9"/>
<feature type="binding site" evidence="12">
    <location>
        <position position="309"/>
    </location>
    <ligand>
        <name>a divalent metal cation</name>
        <dbReference type="ChEBI" id="CHEBI:60240"/>
    </ligand>
</feature>
<evidence type="ECO:0000313" key="16">
    <source>
        <dbReference type="Proteomes" id="UP000288859"/>
    </source>
</evidence>
<dbReference type="Gene3D" id="3.40.800.20">
    <property type="entry name" value="Histone deacetylase domain"/>
    <property type="match status" value="1"/>
</dbReference>
<evidence type="ECO:0000256" key="2">
    <source>
        <dbReference type="ARBA" id="ARBA00012111"/>
    </source>
</evidence>
<dbReference type="FunFam" id="3.40.800.20:FF:000007">
    <property type="entry name" value="Histone deacetylase"/>
    <property type="match status" value="1"/>
</dbReference>
<dbReference type="InterPro" id="IPR000286">
    <property type="entry name" value="HDACs"/>
</dbReference>
<evidence type="ECO:0000256" key="7">
    <source>
        <dbReference type="ARBA" id="ARBA00023242"/>
    </source>
</evidence>
<evidence type="ECO:0000256" key="6">
    <source>
        <dbReference type="ARBA" id="ARBA00023163"/>
    </source>
</evidence>
<dbReference type="Pfam" id="PF00850">
    <property type="entry name" value="Hist_deacetyl"/>
    <property type="match status" value="1"/>
</dbReference>
<keyword evidence="5 9" id="KW-0805">Transcription regulation</keyword>
<evidence type="ECO:0000256" key="4">
    <source>
        <dbReference type="ARBA" id="ARBA00022853"/>
    </source>
</evidence>
<evidence type="ECO:0000256" key="9">
    <source>
        <dbReference type="PIRNR" id="PIRNR037913"/>
    </source>
</evidence>
<dbReference type="GO" id="GO:0141221">
    <property type="term" value="F:histone deacetylase activity, hydrolytic mechanism"/>
    <property type="evidence" value="ECO:0007669"/>
    <property type="project" value="UniProtKB-EC"/>
</dbReference>
<feature type="binding site" evidence="12">
    <location>
        <position position="217"/>
    </location>
    <ligand>
        <name>a divalent metal cation</name>
        <dbReference type="ChEBI" id="CHEBI:60240"/>
    </ligand>
</feature>
<dbReference type="InterPro" id="IPR023696">
    <property type="entry name" value="Ureohydrolase_dom_sf"/>
</dbReference>
<evidence type="ECO:0000256" key="13">
    <source>
        <dbReference type="SAM" id="MobiDB-lite"/>
    </source>
</evidence>